<evidence type="ECO:0000256" key="1">
    <source>
        <dbReference type="ARBA" id="ARBA00010875"/>
    </source>
</evidence>
<dbReference type="InterPro" id="IPR023091">
    <property type="entry name" value="MetalPrtase_cat_dom_sf_prd"/>
</dbReference>
<gene>
    <name evidence="9 10" type="primary">ybeY</name>
    <name evidence="10" type="ORF">AAAT05_09680</name>
</gene>
<evidence type="ECO:0000256" key="9">
    <source>
        <dbReference type="HAMAP-Rule" id="MF_00009"/>
    </source>
</evidence>
<evidence type="ECO:0000256" key="7">
    <source>
        <dbReference type="ARBA" id="ARBA00022801"/>
    </source>
</evidence>
<keyword evidence="9" id="KW-0963">Cytoplasm</keyword>
<comment type="similarity">
    <text evidence="1 9">Belongs to the endoribonuclease YbeY family.</text>
</comment>
<dbReference type="RefSeq" id="WP_349183283.1">
    <property type="nucleotide sequence ID" value="NZ_JBBNGS010000028.1"/>
</dbReference>
<dbReference type="PROSITE" id="PS01306">
    <property type="entry name" value="UPF0054"/>
    <property type="match status" value="1"/>
</dbReference>
<reference evidence="10 11" key="1">
    <citation type="submission" date="2024-04" db="EMBL/GenBank/DDBJ databases">
        <title>Human intestinal bacterial collection.</title>
        <authorList>
            <person name="Pauvert C."/>
            <person name="Hitch T.C.A."/>
            <person name="Clavel T."/>
        </authorList>
    </citation>
    <scope>NUCLEOTIDE SEQUENCE [LARGE SCALE GENOMIC DNA]</scope>
    <source>
        <strain evidence="10 11">CLA-AA-H197</strain>
    </source>
</reference>
<evidence type="ECO:0000313" key="10">
    <source>
        <dbReference type="EMBL" id="MEQ2638604.1"/>
    </source>
</evidence>
<feature type="binding site" evidence="9">
    <location>
        <position position="123"/>
    </location>
    <ligand>
        <name>Zn(2+)</name>
        <dbReference type="ChEBI" id="CHEBI:29105"/>
        <note>catalytic</note>
    </ligand>
</feature>
<comment type="cofactor">
    <cofactor evidence="9">
        <name>Zn(2+)</name>
        <dbReference type="ChEBI" id="CHEBI:29105"/>
    </cofactor>
    <text evidence="9">Binds 1 zinc ion.</text>
</comment>
<name>A0ABV1II83_9ACTN</name>
<keyword evidence="8 9" id="KW-0862">Zinc</keyword>
<keyword evidence="11" id="KW-1185">Reference proteome</keyword>
<dbReference type="PANTHER" id="PTHR46986:SF1">
    <property type="entry name" value="ENDORIBONUCLEASE YBEY, CHLOROPLASTIC"/>
    <property type="match status" value="1"/>
</dbReference>
<evidence type="ECO:0000313" key="11">
    <source>
        <dbReference type="Proteomes" id="UP001478817"/>
    </source>
</evidence>
<evidence type="ECO:0000256" key="8">
    <source>
        <dbReference type="ARBA" id="ARBA00022833"/>
    </source>
</evidence>
<dbReference type="PANTHER" id="PTHR46986">
    <property type="entry name" value="ENDORIBONUCLEASE YBEY, CHLOROPLASTIC"/>
    <property type="match status" value="1"/>
</dbReference>
<dbReference type="EMBL" id="JBBNGS010000028">
    <property type="protein sequence ID" value="MEQ2638604.1"/>
    <property type="molecule type" value="Genomic_DNA"/>
</dbReference>
<keyword evidence="5 9" id="KW-0479">Metal-binding</keyword>
<sequence>MDNEYDIANEGGLDFPLGDDEVASCIDAVLAHEGVERPCMVSVSVVSDERIREVNAEWRDVDAPTDVVSLECERPDDPDLAPGEPCELGDIVLAPAYIAAQAARFGTTAADECRLLLVHGTLHLLGHDHLVEEEAVAMEALEDKILSAMPTDGTLGHVVITRHRTEVD</sequence>
<evidence type="ECO:0000256" key="4">
    <source>
        <dbReference type="ARBA" id="ARBA00022722"/>
    </source>
</evidence>
<dbReference type="SUPFAM" id="SSF55486">
    <property type="entry name" value="Metalloproteases ('zincins'), catalytic domain"/>
    <property type="match status" value="1"/>
</dbReference>
<keyword evidence="4 9" id="KW-0540">Nuclease</keyword>
<comment type="subcellular location">
    <subcellularLocation>
        <location evidence="9">Cytoplasm</location>
    </subcellularLocation>
</comment>
<evidence type="ECO:0000256" key="3">
    <source>
        <dbReference type="ARBA" id="ARBA00022552"/>
    </source>
</evidence>
<feature type="binding site" evidence="9">
    <location>
        <position position="129"/>
    </location>
    <ligand>
        <name>Zn(2+)</name>
        <dbReference type="ChEBI" id="CHEBI:29105"/>
        <note>catalytic</note>
    </ligand>
</feature>
<comment type="caution">
    <text evidence="10">The sequence shown here is derived from an EMBL/GenBank/DDBJ whole genome shotgun (WGS) entry which is preliminary data.</text>
</comment>
<accession>A0ABV1II83</accession>
<dbReference type="HAMAP" id="MF_00009">
    <property type="entry name" value="Endoribonucl_YbeY"/>
    <property type="match status" value="1"/>
</dbReference>
<feature type="binding site" evidence="9">
    <location>
        <position position="119"/>
    </location>
    <ligand>
        <name>Zn(2+)</name>
        <dbReference type="ChEBI" id="CHEBI:29105"/>
        <note>catalytic</note>
    </ligand>
</feature>
<proteinExistence type="inferred from homology"/>
<dbReference type="Pfam" id="PF02130">
    <property type="entry name" value="YbeY"/>
    <property type="match status" value="1"/>
</dbReference>
<dbReference type="Proteomes" id="UP001478817">
    <property type="component" value="Unassembled WGS sequence"/>
</dbReference>
<comment type="function">
    <text evidence="9">Single strand-specific metallo-endoribonuclease involved in late-stage 70S ribosome quality control and in maturation of the 3' terminus of the 16S rRNA.</text>
</comment>
<dbReference type="NCBIfam" id="TIGR00043">
    <property type="entry name" value="rRNA maturation RNase YbeY"/>
    <property type="match status" value="1"/>
</dbReference>
<organism evidence="10 11">
    <name type="scientific">Paratractidigestivibacter faecalis</name>
    <dbReference type="NCBI Taxonomy" id="2292441"/>
    <lineage>
        <taxon>Bacteria</taxon>
        <taxon>Bacillati</taxon>
        <taxon>Actinomycetota</taxon>
        <taxon>Coriobacteriia</taxon>
        <taxon>Coriobacteriales</taxon>
        <taxon>Atopobiaceae</taxon>
        <taxon>Paratractidigestivibacter</taxon>
    </lineage>
</organism>
<dbReference type="InterPro" id="IPR002036">
    <property type="entry name" value="YbeY"/>
</dbReference>
<keyword evidence="3 9" id="KW-0698">rRNA processing</keyword>
<evidence type="ECO:0000256" key="6">
    <source>
        <dbReference type="ARBA" id="ARBA00022759"/>
    </source>
</evidence>
<evidence type="ECO:0000256" key="5">
    <source>
        <dbReference type="ARBA" id="ARBA00022723"/>
    </source>
</evidence>
<protein>
    <recommendedName>
        <fullName evidence="9">Endoribonuclease YbeY</fullName>
        <ecNumber evidence="9">3.1.-.-</ecNumber>
    </recommendedName>
</protein>
<evidence type="ECO:0000256" key="2">
    <source>
        <dbReference type="ARBA" id="ARBA00022517"/>
    </source>
</evidence>
<keyword evidence="6 9" id="KW-0255">Endonuclease</keyword>
<dbReference type="Gene3D" id="3.40.390.30">
    <property type="entry name" value="Metalloproteases ('zincins'), catalytic domain"/>
    <property type="match status" value="1"/>
</dbReference>
<keyword evidence="2 9" id="KW-0690">Ribosome biogenesis</keyword>
<dbReference type="InterPro" id="IPR020549">
    <property type="entry name" value="YbeY_CS"/>
</dbReference>
<keyword evidence="7 9" id="KW-0378">Hydrolase</keyword>
<dbReference type="EC" id="3.1.-.-" evidence="9"/>